<evidence type="ECO:0000256" key="1">
    <source>
        <dbReference type="SAM" id="Phobius"/>
    </source>
</evidence>
<dbReference type="Proteomes" id="UP001501221">
    <property type="component" value="Unassembled WGS sequence"/>
</dbReference>
<organism evidence="2 3">
    <name type="scientific">Kangiella japonica</name>
    <dbReference type="NCBI Taxonomy" id="647384"/>
    <lineage>
        <taxon>Bacteria</taxon>
        <taxon>Pseudomonadati</taxon>
        <taxon>Pseudomonadota</taxon>
        <taxon>Gammaproteobacteria</taxon>
        <taxon>Kangiellales</taxon>
        <taxon>Kangiellaceae</taxon>
        <taxon>Kangiella</taxon>
    </lineage>
</organism>
<proteinExistence type="predicted"/>
<protein>
    <recommendedName>
        <fullName evidence="4">Major facilitator superfamily (MFS) profile domain-containing protein</fullName>
    </recommendedName>
</protein>
<keyword evidence="1" id="KW-0812">Transmembrane</keyword>
<sequence length="120" mass="12620">MIILSLVLIAATLGFSVAQSTRLVIILMVPIAAVIALITPVYSRYAMALSTATKGQISGKLAVAHTSGYPIGSLLAGLGYVELSSWWLSLSLIAGIIFILSCVVVYKSRLSAYSILASNM</sequence>
<reference evidence="2 3" key="1">
    <citation type="journal article" date="2019" name="Int. J. Syst. Evol. Microbiol.">
        <title>The Global Catalogue of Microorganisms (GCM) 10K type strain sequencing project: providing services to taxonomists for standard genome sequencing and annotation.</title>
        <authorList>
            <consortium name="The Broad Institute Genomics Platform"/>
            <consortium name="The Broad Institute Genome Sequencing Center for Infectious Disease"/>
            <person name="Wu L."/>
            <person name="Ma J."/>
        </authorList>
    </citation>
    <scope>NUCLEOTIDE SEQUENCE [LARGE SCALE GENOMIC DNA]</scope>
    <source>
        <strain evidence="2 3">JCM 16211</strain>
    </source>
</reference>
<evidence type="ECO:0008006" key="4">
    <source>
        <dbReference type="Google" id="ProtNLM"/>
    </source>
</evidence>
<keyword evidence="1" id="KW-0472">Membrane</keyword>
<feature type="transmembrane region" description="Helical" evidence="1">
    <location>
        <begin position="86"/>
        <end position="106"/>
    </location>
</feature>
<name>A0ABN0SVK6_9GAMM</name>
<evidence type="ECO:0000313" key="2">
    <source>
        <dbReference type="EMBL" id="GAA0202553.1"/>
    </source>
</evidence>
<feature type="transmembrane region" description="Helical" evidence="1">
    <location>
        <begin position="28"/>
        <end position="49"/>
    </location>
</feature>
<keyword evidence="1" id="KW-1133">Transmembrane helix</keyword>
<keyword evidence="3" id="KW-1185">Reference proteome</keyword>
<dbReference type="EMBL" id="BAAAFM010000003">
    <property type="protein sequence ID" value="GAA0202553.1"/>
    <property type="molecule type" value="Genomic_DNA"/>
</dbReference>
<comment type="caution">
    <text evidence="2">The sequence shown here is derived from an EMBL/GenBank/DDBJ whole genome shotgun (WGS) entry which is preliminary data.</text>
</comment>
<evidence type="ECO:0000313" key="3">
    <source>
        <dbReference type="Proteomes" id="UP001501221"/>
    </source>
</evidence>
<feature type="transmembrane region" description="Helical" evidence="1">
    <location>
        <begin position="61"/>
        <end position="80"/>
    </location>
</feature>
<gene>
    <name evidence="2" type="ORF">GCM10009123_07230</name>
</gene>
<accession>A0ABN0SVK6</accession>